<reference evidence="2" key="1">
    <citation type="submission" date="2020-07" db="EMBL/GenBank/DDBJ databases">
        <title>Multicomponent nature underlies the extraordinary mechanical properties of spider dragline silk.</title>
        <authorList>
            <person name="Kono N."/>
            <person name="Nakamura H."/>
            <person name="Mori M."/>
            <person name="Yoshida Y."/>
            <person name="Ohtoshi R."/>
            <person name="Malay A.D."/>
            <person name="Moran D.A.P."/>
            <person name="Tomita M."/>
            <person name="Numata K."/>
            <person name="Arakawa K."/>
        </authorList>
    </citation>
    <scope>NUCLEOTIDE SEQUENCE</scope>
</reference>
<gene>
    <name evidence="2" type="ORF">TNCT_401031</name>
</gene>
<proteinExistence type="predicted"/>
<sequence length="81" mass="9407">MFENATKADLVTVLAEMGETVDADLGIMELKQKLMLSKAYLEDEEFFRDVLANTIEDKMEKKRIERSKKNKRGAKKGRRRV</sequence>
<feature type="compositionally biased region" description="Basic residues" evidence="1">
    <location>
        <begin position="64"/>
        <end position="81"/>
    </location>
</feature>
<dbReference type="AlphaFoldDB" id="A0A8X6J0E6"/>
<protein>
    <submittedName>
        <fullName evidence="2">Uncharacterized protein</fullName>
    </submittedName>
</protein>
<feature type="region of interest" description="Disordered" evidence="1">
    <location>
        <begin position="62"/>
        <end position="81"/>
    </location>
</feature>
<name>A0A8X6J0E6_TRICU</name>
<dbReference type="Proteomes" id="UP000887116">
    <property type="component" value="Unassembled WGS sequence"/>
</dbReference>
<keyword evidence="3" id="KW-1185">Reference proteome</keyword>
<accession>A0A8X6J0E6</accession>
<comment type="caution">
    <text evidence="2">The sequence shown here is derived from an EMBL/GenBank/DDBJ whole genome shotgun (WGS) entry which is preliminary data.</text>
</comment>
<dbReference type="EMBL" id="BMAO01023043">
    <property type="protein sequence ID" value="GFQ86295.1"/>
    <property type="molecule type" value="Genomic_DNA"/>
</dbReference>
<evidence type="ECO:0000313" key="2">
    <source>
        <dbReference type="EMBL" id="GFQ86295.1"/>
    </source>
</evidence>
<dbReference type="OrthoDB" id="6463263at2759"/>
<evidence type="ECO:0000256" key="1">
    <source>
        <dbReference type="SAM" id="MobiDB-lite"/>
    </source>
</evidence>
<organism evidence="2 3">
    <name type="scientific">Trichonephila clavata</name>
    <name type="common">Joro spider</name>
    <name type="synonym">Nephila clavata</name>
    <dbReference type="NCBI Taxonomy" id="2740835"/>
    <lineage>
        <taxon>Eukaryota</taxon>
        <taxon>Metazoa</taxon>
        <taxon>Ecdysozoa</taxon>
        <taxon>Arthropoda</taxon>
        <taxon>Chelicerata</taxon>
        <taxon>Arachnida</taxon>
        <taxon>Araneae</taxon>
        <taxon>Araneomorphae</taxon>
        <taxon>Entelegynae</taxon>
        <taxon>Araneoidea</taxon>
        <taxon>Nephilidae</taxon>
        <taxon>Trichonephila</taxon>
    </lineage>
</organism>
<evidence type="ECO:0000313" key="3">
    <source>
        <dbReference type="Proteomes" id="UP000887116"/>
    </source>
</evidence>